<dbReference type="SUPFAM" id="SSF54534">
    <property type="entry name" value="FKBP-like"/>
    <property type="match status" value="1"/>
</dbReference>
<organism evidence="7 8">
    <name type="scientific">Pseudomonas spelaei</name>
    <dbReference type="NCBI Taxonomy" id="1055469"/>
    <lineage>
        <taxon>Bacteria</taxon>
        <taxon>Pseudomonadati</taxon>
        <taxon>Pseudomonadota</taxon>
        <taxon>Gammaproteobacteria</taxon>
        <taxon>Pseudomonadales</taxon>
        <taxon>Pseudomonadaceae</taxon>
        <taxon>Pseudomonas</taxon>
    </lineage>
</organism>
<dbReference type="PROSITE" id="PS50059">
    <property type="entry name" value="FKBP_PPIASE"/>
    <property type="match status" value="1"/>
</dbReference>
<evidence type="ECO:0000313" key="8">
    <source>
        <dbReference type="Proteomes" id="UP000438196"/>
    </source>
</evidence>
<evidence type="ECO:0000259" key="6">
    <source>
        <dbReference type="PROSITE" id="PS50059"/>
    </source>
</evidence>
<dbReference type="FunFam" id="3.10.50.40:FF:000025">
    <property type="entry name" value="Peptidylprolyl isomerase"/>
    <property type="match status" value="1"/>
</dbReference>
<dbReference type="EC" id="5.2.1.8" evidence="5"/>
<evidence type="ECO:0000256" key="2">
    <source>
        <dbReference type="ARBA" id="ARBA00023110"/>
    </source>
</evidence>
<evidence type="ECO:0000313" key="7">
    <source>
        <dbReference type="EMBL" id="MUF04306.1"/>
    </source>
</evidence>
<reference evidence="7 8" key="1">
    <citation type="submission" date="2019-11" db="EMBL/GenBank/DDBJ databases">
        <title>Pseudomonas karstica sp. nov. and Pseudomonas spelaei sp. nov. from karst caves.</title>
        <authorList>
            <person name="Zeman M."/>
        </authorList>
    </citation>
    <scope>NUCLEOTIDE SEQUENCE [LARGE SCALE GENOMIC DNA]</scope>
    <source>
        <strain evidence="7 8">CCM 7893</strain>
    </source>
</reference>
<dbReference type="Gene3D" id="3.10.50.40">
    <property type="match status" value="1"/>
</dbReference>
<dbReference type="RefSeq" id="WP_155582662.1">
    <property type="nucleotide sequence ID" value="NZ_JBHSTH010000002.1"/>
</dbReference>
<keyword evidence="2 4" id="KW-0697">Rotamase</keyword>
<sequence>MGVTVTTTLPGDGVNYPKQGDTVTIHYIGCLENGNKFDSSRDRGTPFKFKIDVGQVIRGWDKGIPQMSLGERSTLIITGDYAYGARGVAGLIPPNATLVFDVQLLQIN</sequence>
<dbReference type="Proteomes" id="UP000438196">
    <property type="component" value="Unassembled WGS sequence"/>
</dbReference>
<dbReference type="Pfam" id="PF00254">
    <property type="entry name" value="FKBP_C"/>
    <property type="match status" value="1"/>
</dbReference>
<feature type="domain" description="PPIase FKBP-type" evidence="6">
    <location>
        <begin position="20"/>
        <end position="108"/>
    </location>
</feature>
<dbReference type="InterPro" id="IPR001179">
    <property type="entry name" value="PPIase_FKBP_dom"/>
</dbReference>
<dbReference type="EMBL" id="WNNK01000005">
    <property type="protein sequence ID" value="MUF04306.1"/>
    <property type="molecule type" value="Genomic_DNA"/>
</dbReference>
<protein>
    <recommendedName>
        <fullName evidence="5">Peptidyl-prolyl cis-trans isomerase</fullName>
        <ecNumber evidence="5">5.2.1.8</ecNumber>
    </recommendedName>
</protein>
<comment type="caution">
    <text evidence="7">The sequence shown here is derived from an EMBL/GenBank/DDBJ whole genome shotgun (WGS) entry which is preliminary data.</text>
</comment>
<dbReference type="OrthoDB" id="9814548at2"/>
<evidence type="ECO:0000256" key="1">
    <source>
        <dbReference type="ARBA" id="ARBA00000971"/>
    </source>
</evidence>
<keyword evidence="3 4" id="KW-0413">Isomerase</keyword>
<evidence type="ECO:0000256" key="5">
    <source>
        <dbReference type="RuleBase" id="RU003915"/>
    </source>
</evidence>
<dbReference type="PANTHER" id="PTHR10516:SF443">
    <property type="entry name" value="FK506-BINDING PROTEIN 59-RELATED"/>
    <property type="match status" value="1"/>
</dbReference>
<dbReference type="GO" id="GO:0003755">
    <property type="term" value="F:peptidyl-prolyl cis-trans isomerase activity"/>
    <property type="evidence" value="ECO:0007669"/>
    <property type="project" value="UniProtKB-UniRule"/>
</dbReference>
<comment type="catalytic activity">
    <reaction evidence="1 4 5">
        <text>[protein]-peptidylproline (omega=180) = [protein]-peptidylproline (omega=0)</text>
        <dbReference type="Rhea" id="RHEA:16237"/>
        <dbReference type="Rhea" id="RHEA-COMP:10747"/>
        <dbReference type="Rhea" id="RHEA-COMP:10748"/>
        <dbReference type="ChEBI" id="CHEBI:83833"/>
        <dbReference type="ChEBI" id="CHEBI:83834"/>
        <dbReference type="EC" id="5.2.1.8"/>
    </reaction>
</comment>
<keyword evidence="8" id="KW-1185">Reference proteome</keyword>
<evidence type="ECO:0000256" key="4">
    <source>
        <dbReference type="PROSITE-ProRule" id="PRU00277"/>
    </source>
</evidence>
<evidence type="ECO:0000256" key="3">
    <source>
        <dbReference type="ARBA" id="ARBA00023235"/>
    </source>
</evidence>
<name>A0A6I3WCD7_9PSED</name>
<proteinExistence type="inferred from homology"/>
<dbReference type="GO" id="GO:0005737">
    <property type="term" value="C:cytoplasm"/>
    <property type="evidence" value="ECO:0007669"/>
    <property type="project" value="TreeGrafter"/>
</dbReference>
<comment type="similarity">
    <text evidence="5">Belongs to the FKBP-type PPIase family.</text>
</comment>
<dbReference type="InterPro" id="IPR046357">
    <property type="entry name" value="PPIase_dom_sf"/>
</dbReference>
<dbReference type="InterPro" id="IPR050689">
    <property type="entry name" value="FKBP-type_PPIase"/>
</dbReference>
<accession>A0A6I3WCD7</accession>
<gene>
    <name evidence="7" type="ORF">GNF76_08160</name>
</gene>
<dbReference type="AlphaFoldDB" id="A0A6I3WCD7"/>
<dbReference type="PANTHER" id="PTHR10516">
    <property type="entry name" value="PEPTIDYL-PROLYL CIS-TRANS ISOMERASE"/>
    <property type="match status" value="1"/>
</dbReference>